<comment type="function">
    <text evidence="1">Required for nicotinamide riboside transport across the inner membrane.</text>
</comment>
<dbReference type="AlphaFoldDB" id="A0A9D9GWD5"/>
<evidence type="ECO:0000313" key="12">
    <source>
        <dbReference type="Proteomes" id="UP000823635"/>
    </source>
</evidence>
<feature type="transmembrane region" description="Helical" evidence="10">
    <location>
        <begin position="44"/>
        <end position="64"/>
    </location>
</feature>
<evidence type="ECO:0000256" key="7">
    <source>
        <dbReference type="ARBA" id="ARBA00022692"/>
    </source>
</evidence>
<accession>A0A9D9GWD5</accession>
<dbReference type="InterPro" id="IPR006419">
    <property type="entry name" value="NMN_transpt_PnuC"/>
</dbReference>
<keyword evidence="8 10" id="KW-1133">Transmembrane helix</keyword>
<dbReference type="PANTHER" id="PTHR36122">
    <property type="entry name" value="NICOTINAMIDE RIBOSIDE TRANSPORTER PNUC"/>
    <property type="match status" value="1"/>
</dbReference>
<keyword evidence="6" id="KW-1003">Cell membrane</keyword>
<dbReference type="GO" id="GO:0005886">
    <property type="term" value="C:plasma membrane"/>
    <property type="evidence" value="ECO:0007669"/>
    <property type="project" value="UniProtKB-SubCell"/>
</dbReference>
<evidence type="ECO:0000256" key="2">
    <source>
        <dbReference type="ARBA" id="ARBA00004651"/>
    </source>
</evidence>
<feature type="transmembrane region" description="Helical" evidence="10">
    <location>
        <begin position="179"/>
        <end position="207"/>
    </location>
</feature>
<evidence type="ECO:0000256" key="5">
    <source>
        <dbReference type="ARBA" id="ARBA00022448"/>
    </source>
</evidence>
<dbReference type="Proteomes" id="UP000823635">
    <property type="component" value="Unassembled WGS sequence"/>
</dbReference>
<evidence type="ECO:0000256" key="1">
    <source>
        <dbReference type="ARBA" id="ARBA00002672"/>
    </source>
</evidence>
<feature type="transmembrane region" description="Helical" evidence="10">
    <location>
        <begin position="109"/>
        <end position="130"/>
    </location>
</feature>
<dbReference type="Pfam" id="PF04973">
    <property type="entry name" value="NMN_transporter"/>
    <property type="match status" value="1"/>
</dbReference>
<proteinExistence type="inferred from homology"/>
<name>A0A9D9GWD5_9BACT</name>
<reference evidence="11" key="1">
    <citation type="submission" date="2020-10" db="EMBL/GenBank/DDBJ databases">
        <authorList>
            <person name="Gilroy R."/>
        </authorList>
    </citation>
    <scope>NUCLEOTIDE SEQUENCE</scope>
    <source>
        <strain evidence="11">15467</strain>
    </source>
</reference>
<keyword evidence="9 10" id="KW-0472">Membrane</keyword>
<dbReference type="NCBIfam" id="TIGR01528">
    <property type="entry name" value="NMN_trans_PnuC"/>
    <property type="match status" value="1"/>
</dbReference>
<comment type="similarity">
    <text evidence="3">Belongs to the nicotinamide ribonucleoside (NR) uptake permease (TC 4.B.1) family.</text>
</comment>
<feature type="transmembrane region" description="Helical" evidence="10">
    <location>
        <begin position="20"/>
        <end position="37"/>
    </location>
</feature>
<comment type="caution">
    <text evidence="11">The sequence shown here is derived from an EMBL/GenBank/DDBJ whole genome shotgun (WGS) entry which is preliminary data.</text>
</comment>
<evidence type="ECO:0000256" key="4">
    <source>
        <dbReference type="ARBA" id="ARBA00017522"/>
    </source>
</evidence>
<keyword evidence="7 10" id="KW-0812">Transmembrane</keyword>
<evidence type="ECO:0000256" key="6">
    <source>
        <dbReference type="ARBA" id="ARBA00022475"/>
    </source>
</evidence>
<evidence type="ECO:0000256" key="9">
    <source>
        <dbReference type="ARBA" id="ARBA00023136"/>
    </source>
</evidence>
<evidence type="ECO:0000313" key="11">
    <source>
        <dbReference type="EMBL" id="MBO8429530.1"/>
    </source>
</evidence>
<dbReference type="EMBL" id="JADINB010000136">
    <property type="protein sequence ID" value="MBO8429530.1"/>
    <property type="molecule type" value="Genomic_DNA"/>
</dbReference>
<comment type="subcellular location">
    <subcellularLocation>
        <location evidence="2">Cell membrane</location>
        <topology evidence="2">Multi-pass membrane protein</topology>
    </subcellularLocation>
</comment>
<evidence type="ECO:0000256" key="10">
    <source>
        <dbReference type="SAM" id="Phobius"/>
    </source>
</evidence>
<organism evidence="11 12">
    <name type="scientific">Candidatus Egerieousia excrementavium</name>
    <dbReference type="NCBI Taxonomy" id="2840778"/>
    <lineage>
        <taxon>Bacteria</taxon>
        <taxon>Pseudomonadati</taxon>
        <taxon>Bacteroidota</taxon>
        <taxon>Bacteroidia</taxon>
        <taxon>Bacteroidales</taxon>
        <taxon>Candidatus Egerieousia</taxon>
    </lineage>
</organism>
<gene>
    <name evidence="11" type="ORF">IAC68_06340</name>
</gene>
<dbReference type="GO" id="GO:0034257">
    <property type="term" value="F:nicotinamide riboside transmembrane transporter activity"/>
    <property type="evidence" value="ECO:0007669"/>
    <property type="project" value="InterPro"/>
</dbReference>
<dbReference type="PANTHER" id="PTHR36122:SF2">
    <property type="entry name" value="NICOTINAMIDE RIBOSIDE TRANSPORTER PNUC"/>
    <property type="match status" value="1"/>
</dbReference>
<reference evidence="11" key="2">
    <citation type="journal article" date="2021" name="PeerJ">
        <title>Extensive microbial diversity within the chicken gut microbiome revealed by metagenomics and culture.</title>
        <authorList>
            <person name="Gilroy R."/>
            <person name="Ravi A."/>
            <person name="Getino M."/>
            <person name="Pursley I."/>
            <person name="Horton D.L."/>
            <person name="Alikhan N.F."/>
            <person name="Baker D."/>
            <person name="Gharbi K."/>
            <person name="Hall N."/>
            <person name="Watson M."/>
            <person name="Adriaenssens E.M."/>
            <person name="Foster-Nyarko E."/>
            <person name="Jarju S."/>
            <person name="Secka A."/>
            <person name="Antonio M."/>
            <person name="Oren A."/>
            <person name="Chaudhuri R.R."/>
            <person name="La Ragione R."/>
            <person name="Hildebrand F."/>
            <person name="Pallen M.J."/>
        </authorList>
    </citation>
    <scope>NUCLEOTIDE SEQUENCE</scope>
    <source>
        <strain evidence="11">15467</strain>
    </source>
</reference>
<keyword evidence="5" id="KW-0813">Transport</keyword>
<sequence>MFIFDIDFTILAIGGQNLSLIELLSTISGLCCVFLATRGKVANFWIGYLYNIFLFIMFAQKHLYSSMMLQPISLAINFFGHYRWTHPKENEKDRKQQLKVTLLTNRQRVVILCIIAAFTLLWGLFLQNVHNFIPEFPQARQPYLDAFVTSFILLAQYLSAQKKLDCWGAWLVVNIMNSVLYISAGLVFMPLVCLGYLILAFFGFTMWRKKMREERA</sequence>
<evidence type="ECO:0000256" key="8">
    <source>
        <dbReference type="ARBA" id="ARBA00022989"/>
    </source>
</evidence>
<evidence type="ECO:0000256" key="3">
    <source>
        <dbReference type="ARBA" id="ARBA00006669"/>
    </source>
</evidence>
<protein>
    <recommendedName>
        <fullName evidence="4">Nicotinamide riboside transporter PnuC</fullName>
    </recommendedName>
</protein>